<feature type="signal peptide" evidence="1">
    <location>
        <begin position="1"/>
        <end position="22"/>
    </location>
</feature>
<name>A0A7M4D6A5_9BACT</name>
<sequence>MKVKTHLLSGMLLLLITTSCSQKDTAKKEISFYHWKSKAEFNNQYQKSLKSANANKIYLHYFDIISEHEPNWYDDGIVPTYVLKSVAKEYKEFEIVPVVYITNRVFQVSDLEIQKLSNRIRDLVNQISLKHFNKKIAQIQIDCDWTESTKYAYFELLENLGKEFDLDVTIRLHQIKFKERTGIPPVKKGTLMLYNVGDLKNMNQNSILQNSIVKQYIDSETKYPLPLNIALPLFSQTVVKNKDNEIKIIKNAERTIFKNDPHFKQVDVKNFQVVKDTLCKGFYLSEGYEIKLEELSDAEIVNSYQTIKESKLITNGIVFYHMDEKSLSNINLSELVEKL</sequence>
<reference evidence="3 4" key="1">
    <citation type="submission" date="2019-11" db="EMBL/GenBank/DDBJ databases">
        <title>Draft genome sequence of Labilibaculum sp. strain SYP isolated from Black Sea.</title>
        <authorList>
            <person name="Yadav S."/>
            <person name="Villanueva L."/>
        </authorList>
    </citation>
    <scope>NUCLEOTIDE SEQUENCE [LARGE SCALE GENOMIC DNA]</scope>
    <source>
        <strain evidence="3 4">44</strain>
    </source>
</reference>
<dbReference type="EMBL" id="WOTW01000020">
    <property type="protein sequence ID" value="MUP38184.1"/>
    <property type="molecule type" value="Genomic_DNA"/>
</dbReference>
<proteinExistence type="predicted"/>
<evidence type="ECO:0000313" key="4">
    <source>
        <dbReference type="Proteomes" id="UP000285951"/>
    </source>
</evidence>
<dbReference type="EMBL" id="QTZN02000020">
    <property type="protein sequence ID" value="MVB07389.1"/>
    <property type="molecule type" value="Genomic_DNA"/>
</dbReference>
<evidence type="ECO:0000313" key="2">
    <source>
        <dbReference type="EMBL" id="MUP38184.1"/>
    </source>
</evidence>
<dbReference type="OrthoDB" id="634553at2"/>
<dbReference type="RefSeq" id="WP_156195879.1">
    <property type="nucleotide sequence ID" value="NZ_QTZN02000020.1"/>
</dbReference>
<reference evidence="2 5" key="2">
    <citation type="submission" date="2019-12" db="EMBL/GenBank/DDBJ databases">
        <title>Draft genome sequence of Labilibaculum sp. strain 44 isolated from deep waters of Black Sea.</title>
        <authorList>
            <person name="Yadav S."/>
            <person name="Villanueva L."/>
        </authorList>
    </citation>
    <scope>NUCLEOTIDE SEQUENCE [LARGE SCALE GENOMIC DNA]</scope>
    <source>
        <strain evidence="2 5">44</strain>
    </source>
</reference>
<comment type="caution">
    <text evidence="2">The sequence shown here is derived from an EMBL/GenBank/DDBJ whole genome shotgun (WGS) entry which is preliminary data.</text>
</comment>
<evidence type="ECO:0000256" key="1">
    <source>
        <dbReference type="SAM" id="SignalP"/>
    </source>
</evidence>
<protein>
    <recommendedName>
        <fullName evidence="6">Lipoprotein</fullName>
    </recommendedName>
</protein>
<evidence type="ECO:0000313" key="3">
    <source>
        <dbReference type="EMBL" id="MVB07389.1"/>
    </source>
</evidence>
<keyword evidence="4" id="KW-1185">Reference proteome</keyword>
<dbReference type="Proteomes" id="UP000285951">
    <property type="component" value="Unassembled WGS sequence"/>
</dbReference>
<feature type="chain" id="PRO_5029850823" description="Lipoprotein" evidence="1">
    <location>
        <begin position="23"/>
        <end position="339"/>
    </location>
</feature>
<dbReference type="PROSITE" id="PS51257">
    <property type="entry name" value="PROKAR_LIPOPROTEIN"/>
    <property type="match status" value="1"/>
</dbReference>
<accession>A0A7M4D6A5</accession>
<keyword evidence="1" id="KW-0732">Signal</keyword>
<dbReference type="AlphaFoldDB" id="A0A7M4D6A5"/>
<evidence type="ECO:0000313" key="5">
    <source>
        <dbReference type="Proteomes" id="UP000462449"/>
    </source>
</evidence>
<evidence type="ECO:0008006" key="6">
    <source>
        <dbReference type="Google" id="ProtNLM"/>
    </source>
</evidence>
<dbReference type="Proteomes" id="UP000462449">
    <property type="component" value="Unassembled WGS sequence"/>
</dbReference>
<organism evidence="2 5">
    <name type="scientific">Labilibaculum euxinus</name>
    <dbReference type="NCBI Taxonomy" id="2686357"/>
    <lineage>
        <taxon>Bacteria</taxon>
        <taxon>Pseudomonadati</taxon>
        <taxon>Bacteroidota</taxon>
        <taxon>Bacteroidia</taxon>
        <taxon>Marinilabiliales</taxon>
        <taxon>Marinifilaceae</taxon>
        <taxon>Labilibaculum</taxon>
    </lineage>
</organism>
<gene>
    <name evidence="3" type="ORF">DWB62_010205</name>
    <name evidence="2" type="ORF">GNY23_10205</name>
</gene>